<gene>
    <name evidence="8" type="ORF">C7R54_09850</name>
</gene>
<evidence type="ECO:0000259" key="7">
    <source>
        <dbReference type="PROSITE" id="PS50206"/>
    </source>
</evidence>
<dbReference type="Proteomes" id="UP000290849">
    <property type="component" value="Unassembled WGS sequence"/>
</dbReference>
<keyword evidence="2" id="KW-1003">Cell membrane</keyword>
<dbReference type="InterPro" id="IPR051311">
    <property type="entry name" value="DedA_domain"/>
</dbReference>
<evidence type="ECO:0000256" key="3">
    <source>
        <dbReference type="ARBA" id="ARBA00022692"/>
    </source>
</evidence>
<dbReference type="PANTHER" id="PTHR42709:SF6">
    <property type="entry name" value="UNDECAPRENYL PHOSPHATE TRANSPORTER A"/>
    <property type="match status" value="1"/>
</dbReference>
<sequence>MSTDAGRPRALKCIEIAVKDIQTLLHDYGPLLVFANVLLEQAGLPLPAYPILIVAGAMAVHGDMAWQAVLLAAVVGSLIADSAWYHGGKRYGGGLLGTVCRVSLSRDSCIRQTQSLYLRTGPAILLVAKFLPGASALSTVMSGLTRLPMRRFLAFDAAGTVLWAGSAMIIGAVFNDMLGQVLDTLGRYGGYGLGALGVVLALYLAYRVFRRRFTIAHLSHVPRVTLDELDAWRAAREDGCDVVLLDVRAGGEDPMPGAIMFDPRDPIVTQPHAWPLDARIVVYCACPDEISAAVLAAKLKKAGYRNTWALAGGYNAWLERNRRQQAANDSDAGVGAAPAA</sequence>
<keyword evidence="9" id="KW-1185">Reference proteome</keyword>
<dbReference type="EMBL" id="PYAL01000002">
    <property type="protein sequence ID" value="RXN91704.1"/>
    <property type="molecule type" value="Genomic_DNA"/>
</dbReference>
<evidence type="ECO:0000256" key="5">
    <source>
        <dbReference type="ARBA" id="ARBA00023136"/>
    </source>
</evidence>
<dbReference type="Gene3D" id="3.40.250.10">
    <property type="entry name" value="Rhodanese-like domain"/>
    <property type="match status" value="1"/>
</dbReference>
<dbReference type="GO" id="GO:0005886">
    <property type="term" value="C:plasma membrane"/>
    <property type="evidence" value="ECO:0007669"/>
    <property type="project" value="UniProtKB-SubCell"/>
</dbReference>
<dbReference type="InterPro" id="IPR001763">
    <property type="entry name" value="Rhodanese-like_dom"/>
</dbReference>
<evidence type="ECO:0000256" key="6">
    <source>
        <dbReference type="SAM" id="Phobius"/>
    </source>
</evidence>
<name>A0A4Q1HQ57_9BURK</name>
<evidence type="ECO:0000313" key="8">
    <source>
        <dbReference type="EMBL" id="RXN91704.1"/>
    </source>
</evidence>
<dbReference type="Pfam" id="PF09335">
    <property type="entry name" value="VTT_dom"/>
    <property type="match status" value="1"/>
</dbReference>
<reference evidence="8 9" key="1">
    <citation type="journal article" date="2017" name="Int. J. Syst. Evol. Microbiol.">
        <title>Achromobacter aloeverae sp. nov., isolated from the root of Aloe vera (L.) Burm.f.</title>
        <authorList>
            <person name="Kuncharoen N."/>
            <person name="Muramatsu Y."/>
            <person name="Shibata C."/>
            <person name="Kamakura Y."/>
            <person name="Nakagawa Y."/>
            <person name="Tanasupawat S."/>
        </authorList>
    </citation>
    <scope>NUCLEOTIDE SEQUENCE [LARGE SCALE GENOMIC DNA]</scope>
    <source>
        <strain evidence="8 9">AVA-1</strain>
    </source>
</reference>
<proteinExistence type="predicted"/>
<keyword evidence="4 6" id="KW-1133">Transmembrane helix</keyword>
<evidence type="ECO:0000313" key="9">
    <source>
        <dbReference type="Proteomes" id="UP000290849"/>
    </source>
</evidence>
<dbReference type="OrthoDB" id="21108at2"/>
<evidence type="ECO:0000256" key="4">
    <source>
        <dbReference type="ARBA" id="ARBA00022989"/>
    </source>
</evidence>
<organism evidence="8 9">
    <name type="scientific">Achromobacter aloeverae</name>
    <dbReference type="NCBI Taxonomy" id="1750518"/>
    <lineage>
        <taxon>Bacteria</taxon>
        <taxon>Pseudomonadati</taxon>
        <taxon>Pseudomonadota</taxon>
        <taxon>Betaproteobacteria</taxon>
        <taxon>Burkholderiales</taxon>
        <taxon>Alcaligenaceae</taxon>
        <taxon>Achromobacter</taxon>
    </lineage>
</organism>
<keyword evidence="5 6" id="KW-0472">Membrane</keyword>
<dbReference type="SUPFAM" id="SSF52821">
    <property type="entry name" value="Rhodanese/Cell cycle control phosphatase"/>
    <property type="match status" value="1"/>
</dbReference>
<evidence type="ECO:0000256" key="1">
    <source>
        <dbReference type="ARBA" id="ARBA00004651"/>
    </source>
</evidence>
<feature type="transmembrane region" description="Helical" evidence="6">
    <location>
        <begin position="123"/>
        <end position="141"/>
    </location>
</feature>
<dbReference type="InterPro" id="IPR032816">
    <property type="entry name" value="VTT_dom"/>
</dbReference>
<comment type="subcellular location">
    <subcellularLocation>
        <location evidence="1">Cell membrane</location>
        <topology evidence="1">Multi-pass membrane protein</topology>
    </subcellularLocation>
</comment>
<feature type="transmembrane region" description="Helical" evidence="6">
    <location>
        <begin position="68"/>
        <end position="87"/>
    </location>
</feature>
<accession>A0A4Q1HQ57</accession>
<dbReference type="InterPro" id="IPR036873">
    <property type="entry name" value="Rhodanese-like_dom_sf"/>
</dbReference>
<dbReference type="PROSITE" id="PS50206">
    <property type="entry name" value="RHODANESE_3"/>
    <property type="match status" value="1"/>
</dbReference>
<dbReference type="Pfam" id="PF00581">
    <property type="entry name" value="Rhodanese"/>
    <property type="match status" value="1"/>
</dbReference>
<feature type="transmembrane region" description="Helical" evidence="6">
    <location>
        <begin position="153"/>
        <end position="174"/>
    </location>
</feature>
<keyword evidence="3 6" id="KW-0812">Transmembrane</keyword>
<evidence type="ECO:0000256" key="2">
    <source>
        <dbReference type="ARBA" id="ARBA00022475"/>
    </source>
</evidence>
<feature type="transmembrane region" description="Helical" evidence="6">
    <location>
        <begin position="186"/>
        <end position="206"/>
    </location>
</feature>
<dbReference type="AlphaFoldDB" id="A0A4Q1HQ57"/>
<feature type="domain" description="Rhodanese" evidence="7">
    <location>
        <begin position="238"/>
        <end position="326"/>
    </location>
</feature>
<protein>
    <recommendedName>
        <fullName evidence="7">Rhodanese domain-containing protein</fullName>
    </recommendedName>
</protein>
<comment type="caution">
    <text evidence="8">The sequence shown here is derived from an EMBL/GenBank/DDBJ whole genome shotgun (WGS) entry which is preliminary data.</text>
</comment>
<dbReference type="PANTHER" id="PTHR42709">
    <property type="entry name" value="ALKALINE PHOSPHATASE LIKE PROTEIN"/>
    <property type="match status" value="1"/>
</dbReference>